<dbReference type="KEGG" id="mhy:mhp526"/>
<dbReference type="Pfam" id="PF02534">
    <property type="entry name" value="T4SS-DNA_transf"/>
    <property type="match status" value="1"/>
</dbReference>
<dbReference type="SUPFAM" id="SSF52540">
    <property type="entry name" value="P-loop containing nucleoside triphosphate hydrolases"/>
    <property type="match status" value="1"/>
</dbReference>
<dbReference type="EMBL" id="AE017332">
    <property type="protein sequence ID" value="AAV27606.1"/>
    <property type="molecule type" value="Genomic_DNA"/>
</dbReference>
<comment type="similarity">
    <text evidence="2">Belongs to the VirD4/TraG family.</text>
</comment>
<evidence type="ECO:0000256" key="5">
    <source>
        <dbReference type="ARBA" id="ARBA00022989"/>
    </source>
</evidence>
<dbReference type="PANTHER" id="PTHR37937">
    <property type="entry name" value="CONJUGATIVE TRANSFER: DNA TRANSPORT"/>
    <property type="match status" value="1"/>
</dbReference>
<evidence type="ECO:0000256" key="1">
    <source>
        <dbReference type="ARBA" id="ARBA00004651"/>
    </source>
</evidence>
<evidence type="ECO:0000313" key="8">
    <source>
        <dbReference type="EMBL" id="AAV27606.1"/>
    </source>
</evidence>
<gene>
    <name evidence="8" type="ordered locus">mhp526</name>
</gene>
<dbReference type="InterPro" id="IPR051539">
    <property type="entry name" value="T4SS-coupling_protein"/>
</dbReference>
<sequence length="746" mass="87785">MVIKIKNLPKWAQYLIIWLISYLISFIFTFFIWPFIFRSDISDIFSTFSLQIQNWKTLIYIFLSALPVSGIIFPIIWFFINLSGNKYKSDFDDDFLFYDEIKKKGSKTKFDSLFSKIDEKQEAGWVIKTSLLNKKNREIKYWTTTNSHAFILGDTRSGKTQKFIIPTIKYNIYLKNKDKRPNLMIIDPKGELFTSLSEEMKKQGYEIVLIDFQNLGKSRGINFLAPIWDIFHRPYQNESEKLENYDIASNWLQKVIESIHDWNAGPEKNSFWTTQAKNVVYTIGWYLLLYSNVDKNFLREKFVLANFIHFLSFDAFTKGSWIDVCKSTTDFMLKIFCQEKIIPLIKTNPETLTSILVNAYAGISKFNSLGLKMFSSKDETNFDELVQKSDWDFWQKFKGEIRPFVVFITFQLDSNIGQLMIPAIINNCYSSLITTANSKPNRRNYRSFLFLGDEFGNLPPIWQMATKMSTAASYGIYFGLVLQNVQQLEKYGQEKDTILSNSTLKIYFRSNDLKSLETFVKFAGKKEIIKKSHSNNQDPKKSGSLSTSLGQEDIITVSELAQMPPEESWIFITGLKPIHIKSEFAYKIWNDPERPLESFYTNNKNAFDFEFITFDFKKSKELAKKWSRESKFDKFFPGEDEKREKEDKEIKESKREIFSKEKEIVLEDQGEILPKKSNKNFPEKEYSQLEQEILKLIKETKQAYLRAKQEKQPEIKRYLEDFIGKNRIKILNLYRQISDKNEIDFN</sequence>
<feature type="transmembrane region" description="Helical" evidence="7">
    <location>
        <begin position="15"/>
        <end position="37"/>
    </location>
</feature>
<dbReference type="AlphaFoldDB" id="Q600D0"/>
<dbReference type="RefSeq" id="WP_011206359.1">
    <property type="nucleotide sequence ID" value="NC_006360.1"/>
</dbReference>
<keyword evidence="3" id="KW-1003">Cell membrane</keyword>
<dbReference type="PANTHER" id="PTHR37937:SF1">
    <property type="entry name" value="CONJUGATIVE TRANSFER: DNA TRANSPORT"/>
    <property type="match status" value="1"/>
</dbReference>
<evidence type="ECO:0000256" key="3">
    <source>
        <dbReference type="ARBA" id="ARBA00022475"/>
    </source>
</evidence>
<accession>Q600D0</accession>
<feature type="transmembrane region" description="Helical" evidence="7">
    <location>
        <begin position="58"/>
        <end position="80"/>
    </location>
</feature>
<evidence type="ECO:0000256" key="7">
    <source>
        <dbReference type="SAM" id="Phobius"/>
    </source>
</evidence>
<protein>
    <submittedName>
        <fullName evidence="8">Uncharacterized protein</fullName>
    </submittedName>
</protein>
<dbReference type="GO" id="GO:0005886">
    <property type="term" value="C:plasma membrane"/>
    <property type="evidence" value="ECO:0007669"/>
    <property type="project" value="UniProtKB-SubCell"/>
</dbReference>
<organism evidence="8 9">
    <name type="scientific">Mesomycoplasma hyopneumoniae (strain 232)</name>
    <name type="common">Mycoplasma hyopneumoniae</name>
    <dbReference type="NCBI Taxonomy" id="295358"/>
    <lineage>
        <taxon>Bacteria</taxon>
        <taxon>Bacillati</taxon>
        <taxon>Mycoplasmatota</taxon>
        <taxon>Mycoplasmoidales</taxon>
        <taxon>Metamycoplasmataceae</taxon>
        <taxon>Mesomycoplasma</taxon>
    </lineage>
</organism>
<dbReference type="Gene3D" id="3.40.50.300">
    <property type="entry name" value="P-loop containing nucleotide triphosphate hydrolases"/>
    <property type="match status" value="2"/>
</dbReference>
<dbReference type="Proteomes" id="UP000006822">
    <property type="component" value="Chromosome"/>
</dbReference>
<dbReference type="InterPro" id="IPR003688">
    <property type="entry name" value="TraG/VirD4"/>
</dbReference>
<dbReference type="HOGENOM" id="CLU_021901_0_0_14"/>
<dbReference type="eggNOG" id="COG3505">
    <property type="taxonomic scope" value="Bacteria"/>
</dbReference>
<name>Q600D0_MESH2</name>
<evidence type="ECO:0000313" key="9">
    <source>
        <dbReference type="Proteomes" id="UP000006822"/>
    </source>
</evidence>
<proteinExistence type="inferred from homology"/>
<dbReference type="PhylomeDB" id="Q600D0"/>
<dbReference type="CDD" id="cd01127">
    <property type="entry name" value="TrwB_TraG_TraD_VirD4"/>
    <property type="match status" value="2"/>
</dbReference>
<evidence type="ECO:0000256" key="4">
    <source>
        <dbReference type="ARBA" id="ARBA00022692"/>
    </source>
</evidence>
<keyword evidence="5 7" id="KW-1133">Transmembrane helix</keyword>
<evidence type="ECO:0000256" key="6">
    <source>
        <dbReference type="ARBA" id="ARBA00023136"/>
    </source>
</evidence>
<keyword evidence="4 7" id="KW-0812">Transmembrane</keyword>
<keyword evidence="6 7" id="KW-0472">Membrane</keyword>
<comment type="subcellular location">
    <subcellularLocation>
        <location evidence="1">Cell membrane</location>
        <topology evidence="1">Multi-pass membrane protein</topology>
    </subcellularLocation>
</comment>
<evidence type="ECO:0000256" key="2">
    <source>
        <dbReference type="ARBA" id="ARBA00008806"/>
    </source>
</evidence>
<reference evidence="8 9" key="1">
    <citation type="journal article" date="2004" name="J. Bacteriol.">
        <title>The genome sequence of Mycoplasma hyopneumoniae strain 232, the agent of swine mycoplasmosis.</title>
        <authorList>
            <person name="Minion F.C."/>
            <person name="Lefkowitz E.J."/>
            <person name="Madsen M.L."/>
            <person name="Cleary B.J."/>
            <person name="Swartzell S.M."/>
            <person name="Mahairas G.G."/>
        </authorList>
    </citation>
    <scope>NUCLEOTIDE SEQUENCE [LARGE SCALE GENOMIC DNA]</scope>
    <source>
        <strain evidence="8 9">232</strain>
    </source>
</reference>
<dbReference type="InterPro" id="IPR027417">
    <property type="entry name" value="P-loop_NTPase"/>
</dbReference>